<accession>A0A0K2SDX2</accession>
<comment type="subcellular location">
    <subcellularLocation>
        <location evidence="1 5">Secreted</location>
    </subcellularLocation>
</comment>
<name>A0A0K2SDX2_CONEP</name>
<dbReference type="Pfam" id="PF16981">
    <property type="entry name" value="Chi-conotoxin"/>
    <property type="match status" value="1"/>
</dbReference>
<protein>
    <recommendedName>
        <fullName evidence="5">Conotoxin</fullName>
    </recommendedName>
</protein>
<dbReference type="GO" id="GO:0005576">
    <property type="term" value="C:extracellular region"/>
    <property type="evidence" value="ECO:0007669"/>
    <property type="project" value="UniProtKB-SubCell"/>
</dbReference>
<evidence type="ECO:0000256" key="3">
    <source>
        <dbReference type="ARBA" id="ARBA00022656"/>
    </source>
</evidence>
<keyword evidence="4 5" id="KW-0732">Signal</keyword>
<sequence length="78" mass="8994">MRCLPVLIILLLLTASGPSIEARPKTEDGVLLSSFRDNAERTLQKLWNYARDWCDPCPWGSRKMTLDESTENCPWIRD</sequence>
<organism evidence="6">
    <name type="scientific">Conus episcopatus</name>
    <name type="common">Bishop's cone</name>
    <dbReference type="NCBI Taxonomy" id="88764"/>
    <lineage>
        <taxon>Eukaryota</taxon>
        <taxon>Metazoa</taxon>
        <taxon>Spiralia</taxon>
        <taxon>Lophotrochozoa</taxon>
        <taxon>Mollusca</taxon>
        <taxon>Gastropoda</taxon>
        <taxon>Caenogastropoda</taxon>
        <taxon>Neogastropoda</taxon>
        <taxon>Conoidea</taxon>
        <taxon>Conidae</taxon>
        <taxon>Conus</taxon>
        <taxon>Darioconus</taxon>
    </lineage>
</organism>
<evidence type="ECO:0000256" key="4">
    <source>
        <dbReference type="ARBA" id="ARBA00022729"/>
    </source>
</evidence>
<dbReference type="AlphaFoldDB" id="A0A0K2SDX2"/>
<evidence type="ECO:0000256" key="2">
    <source>
        <dbReference type="ARBA" id="ARBA00022525"/>
    </source>
</evidence>
<reference evidence="6" key="1">
    <citation type="journal article" date="2015" name="Proc. Natl. Acad. Sci. U.S.A.">
        <title>Optimized deep-targeted proteotranscriptomic profiling reveals unexplored Conus toxin diversity and novel cysteine frameworks.</title>
        <authorList>
            <person name="Lavergne V."/>
            <person name="Harliwong I."/>
            <person name="Jones A."/>
            <person name="Miller D."/>
            <person name="Taft R.J."/>
            <person name="Alewood P.F."/>
        </authorList>
    </citation>
    <scope>NUCLEOTIDE SEQUENCE</scope>
    <source>
        <tissue evidence="6">Venom Duct</tissue>
    </source>
</reference>
<evidence type="ECO:0000313" key="6">
    <source>
        <dbReference type="EMBL" id="BAS25306.1"/>
    </source>
</evidence>
<feature type="signal peptide" evidence="5">
    <location>
        <begin position="1"/>
        <end position="22"/>
    </location>
</feature>
<evidence type="ECO:0000256" key="5">
    <source>
        <dbReference type="RuleBase" id="RU367125"/>
    </source>
</evidence>
<evidence type="ECO:0000256" key="1">
    <source>
        <dbReference type="ARBA" id="ARBA00004613"/>
    </source>
</evidence>
<proteinExistence type="evidence at transcript level"/>
<dbReference type="EMBL" id="AK445872">
    <property type="protein sequence ID" value="BAS25306.1"/>
    <property type="molecule type" value="mRNA"/>
</dbReference>
<dbReference type="InterPro" id="IPR031565">
    <property type="entry name" value="T-conotoxin"/>
</dbReference>
<keyword evidence="3 5" id="KW-0800">Toxin</keyword>
<comment type="similarity">
    <text evidence="5">Belongs to the conotoxin T superfamily.</text>
</comment>
<dbReference type="GO" id="GO:0090729">
    <property type="term" value="F:toxin activity"/>
    <property type="evidence" value="ECO:0007669"/>
    <property type="project" value="UniProtKB-UniRule"/>
</dbReference>
<feature type="chain" id="PRO_5028523456" description="Conotoxin" evidence="5">
    <location>
        <begin position="23"/>
        <end position="78"/>
    </location>
</feature>
<keyword evidence="2 5" id="KW-0964">Secreted</keyword>